<dbReference type="AlphaFoldDB" id="A0AAV7N1J0"/>
<accession>A0AAV7N1J0</accession>
<reference evidence="2" key="1">
    <citation type="journal article" date="2022" name="bioRxiv">
        <title>Sequencing and chromosome-scale assembly of the giantPleurodeles waltlgenome.</title>
        <authorList>
            <person name="Brown T."/>
            <person name="Elewa A."/>
            <person name="Iarovenko S."/>
            <person name="Subramanian E."/>
            <person name="Araus A.J."/>
            <person name="Petzold A."/>
            <person name="Susuki M."/>
            <person name="Suzuki K.-i.T."/>
            <person name="Hayashi T."/>
            <person name="Toyoda A."/>
            <person name="Oliveira C."/>
            <person name="Osipova E."/>
            <person name="Leigh N.D."/>
            <person name="Simon A."/>
            <person name="Yun M.H."/>
        </authorList>
    </citation>
    <scope>NUCLEOTIDE SEQUENCE</scope>
    <source>
        <strain evidence="2">20211129_DDA</strain>
        <tissue evidence="2">Liver</tissue>
    </source>
</reference>
<feature type="region of interest" description="Disordered" evidence="1">
    <location>
        <begin position="15"/>
        <end position="39"/>
    </location>
</feature>
<sequence>MQLSSVVAHAEGCGGDVVGRRKSEKGHEVASRDQPPRSSCWEVVLSRAQRGAHQSGCYVEHHYSHEGGLQSLLHVLRAYLY</sequence>
<feature type="compositionally biased region" description="Basic and acidic residues" evidence="1">
    <location>
        <begin position="18"/>
        <end position="35"/>
    </location>
</feature>
<evidence type="ECO:0000313" key="2">
    <source>
        <dbReference type="EMBL" id="KAJ1109451.1"/>
    </source>
</evidence>
<dbReference type="EMBL" id="JANPWB010000013">
    <property type="protein sequence ID" value="KAJ1109451.1"/>
    <property type="molecule type" value="Genomic_DNA"/>
</dbReference>
<evidence type="ECO:0000313" key="3">
    <source>
        <dbReference type="Proteomes" id="UP001066276"/>
    </source>
</evidence>
<dbReference type="Proteomes" id="UP001066276">
    <property type="component" value="Chromosome 9"/>
</dbReference>
<keyword evidence="3" id="KW-1185">Reference proteome</keyword>
<gene>
    <name evidence="2" type="ORF">NDU88_006811</name>
</gene>
<comment type="caution">
    <text evidence="2">The sequence shown here is derived from an EMBL/GenBank/DDBJ whole genome shotgun (WGS) entry which is preliminary data.</text>
</comment>
<evidence type="ECO:0000256" key="1">
    <source>
        <dbReference type="SAM" id="MobiDB-lite"/>
    </source>
</evidence>
<protein>
    <submittedName>
        <fullName evidence="2">Uncharacterized protein</fullName>
    </submittedName>
</protein>
<proteinExistence type="predicted"/>
<name>A0AAV7N1J0_PLEWA</name>
<organism evidence="2 3">
    <name type="scientific">Pleurodeles waltl</name>
    <name type="common">Iberian ribbed newt</name>
    <dbReference type="NCBI Taxonomy" id="8319"/>
    <lineage>
        <taxon>Eukaryota</taxon>
        <taxon>Metazoa</taxon>
        <taxon>Chordata</taxon>
        <taxon>Craniata</taxon>
        <taxon>Vertebrata</taxon>
        <taxon>Euteleostomi</taxon>
        <taxon>Amphibia</taxon>
        <taxon>Batrachia</taxon>
        <taxon>Caudata</taxon>
        <taxon>Salamandroidea</taxon>
        <taxon>Salamandridae</taxon>
        <taxon>Pleurodelinae</taxon>
        <taxon>Pleurodeles</taxon>
    </lineage>
</organism>